<feature type="transmembrane region" description="Helical" evidence="7">
    <location>
        <begin position="125"/>
        <end position="144"/>
    </location>
</feature>
<dbReference type="InterPro" id="IPR000515">
    <property type="entry name" value="MetI-like"/>
</dbReference>
<feature type="transmembrane region" description="Helical" evidence="7">
    <location>
        <begin position="245"/>
        <end position="267"/>
    </location>
</feature>
<comment type="caution">
    <text evidence="9">The sequence shown here is derived from an EMBL/GenBank/DDBJ whole genome shotgun (WGS) entry which is preliminary data.</text>
</comment>
<evidence type="ECO:0000259" key="8">
    <source>
        <dbReference type="PROSITE" id="PS50928"/>
    </source>
</evidence>
<dbReference type="PANTHER" id="PTHR30151:SF38">
    <property type="entry name" value="ALIPHATIC SULFONATES TRANSPORT PERMEASE PROTEIN SSUC-RELATED"/>
    <property type="match status" value="1"/>
</dbReference>
<name>A0ABU9DMH6_9BACL</name>
<feature type="domain" description="ABC transmembrane type-1" evidence="8">
    <location>
        <begin position="84"/>
        <end position="264"/>
    </location>
</feature>
<evidence type="ECO:0000256" key="1">
    <source>
        <dbReference type="ARBA" id="ARBA00004651"/>
    </source>
</evidence>
<keyword evidence="6 7" id="KW-0472">Membrane</keyword>
<accession>A0ABU9DMH6</accession>
<dbReference type="PANTHER" id="PTHR30151">
    <property type="entry name" value="ALKANE SULFONATE ABC TRANSPORTER-RELATED, MEMBRANE SUBUNIT"/>
    <property type="match status" value="1"/>
</dbReference>
<reference evidence="9 10" key="1">
    <citation type="submission" date="2024-04" db="EMBL/GenBank/DDBJ databases">
        <title>draft genome sequnece of Paenibacillus filicis.</title>
        <authorList>
            <person name="Kim D.-U."/>
        </authorList>
    </citation>
    <scope>NUCLEOTIDE SEQUENCE [LARGE SCALE GENOMIC DNA]</scope>
    <source>
        <strain evidence="9 10">KACC14197</strain>
    </source>
</reference>
<evidence type="ECO:0000256" key="5">
    <source>
        <dbReference type="ARBA" id="ARBA00022989"/>
    </source>
</evidence>
<sequence length="281" mass="30589">MSQSVSPAPGLPGSRKGLLTEQQLRSRQRLARIGLGSLVPILVLALWQVLGDLGIISSLLFPTPLRIAQAAVRLAQTGELGDNLKISVLRALGGFALGASLGLAFGILVGLFRQTERALDPTVQMIRMVPHLAIAPLFILWFGIGETSKVLLIAKGAFFPLYINAYMGIRGVDNRLFDVTRVLGFSRWKQIMRLIIPAALPNILLGVRISLGVSWLGLVVAELMGSTAGIGYLMSDARQFSKTPIVFVGILIFASFGILSDALVRLLERKWLSWRDSYQGR</sequence>
<dbReference type="SUPFAM" id="SSF161098">
    <property type="entry name" value="MetI-like"/>
    <property type="match status" value="1"/>
</dbReference>
<feature type="transmembrane region" description="Helical" evidence="7">
    <location>
        <begin position="150"/>
        <end position="169"/>
    </location>
</feature>
<organism evidence="9 10">
    <name type="scientific">Paenibacillus filicis</name>
    <dbReference type="NCBI Taxonomy" id="669464"/>
    <lineage>
        <taxon>Bacteria</taxon>
        <taxon>Bacillati</taxon>
        <taxon>Bacillota</taxon>
        <taxon>Bacilli</taxon>
        <taxon>Bacillales</taxon>
        <taxon>Paenibacillaceae</taxon>
        <taxon>Paenibacillus</taxon>
    </lineage>
</organism>
<keyword evidence="4 7" id="KW-0812">Transmembrane</keyword>
<keyword evidence="3" id="KW-1003">Cell membrane</keyword>
<dbReference type="CDD" id="cd06261">
    <property type="entry name" value="TM_PBP2"/>
    <property type="match status" value="1"/>
</dbReference>
<feature type="transmembrane region" description="Helical" evidence="7">
    <location>
        <begin position="215"/>
        <end position="233"/>
    </location>
</feature>
<keyword evidence="10" id="KW-1185">Reference proteome</keyword>
<evidence type="ECO:0000313" key="10">
    <source>
        <dbReference type="Proteomes" id="UP001469365"/>
    </source>
</evidence>
<dbReference type="EMBL" id="JBBPCC010000012">
    <property type="protein sequence ID" value="MEK8129959.1"/>
    <property type="molecule type" value="Genomic_DNA"/>
</dbReference>
<dbReference type="Gene3D" id="1.10.3720.10">
    <property type="entry name" value="MetI-like"/>
    <property type="match status" value="1"/>
</dbReference>
<keyword evidence="2 7" id="KW-0813">Transport</keyword>
<dbReference type="RefSeq" id="WP_341417081.1">
    <property type="nucleotide sequence ID" value="NZ_JBBPCC010000012.1"/>
</dbReference>
<protein>
    <submittedName>
        <fullName evidence="9">ABC transporter permease</fullName>
    </submittedName>
</protein>
<dbReference type="Pfam" id="PF00528">
    <property type="entry name" value="BPD_transp_1"/>
    <property type="match status" value="1"/>
</dbReference>
<dbReference type="PROSITE" id="PS50928">
    <property type="entry name" value="ABC_TM1"/>
    <property type="match status" value="1"/>
</dbReference>
<comment type="subcellular location">
    <subcellularLocation>
        <location evidence="1 7">Cell membrane</location>
        <topology evidence="1 7">Multi-pass membrane protein</topology>
    </subcellularLocation>
</comment>
<comment type="similarity">
    <text evidence="7">Belongs to the binding-protein-dependent transport system permease family.</text>
</comment>
<dbReference type="Proteomes" id="UP001469365">
    <property type="component" value="Unassembled WGS sequence"/>
</dbReference>
<keyword evidence="5 7" id="KW-1133">Transmembrane helix</keyword>
<evidence type="ECO:0000256" key="6">
    <source>
        <dbReference type="ARBA" id="ARBA00023136"/>
    </source>
</evidence>
<evidence type="ECO:0000256" key="3">
    <source>
        <dbReference type="ARBA" id="ARBA00022475"/>
    </source>
</evidence>
<feature type="transmembrane region" description="Helical" evidence="7">
    <location>
        <begin position="91"/>
        <end position="113"/>
    </location>
</feature>
<evidence type="ECO:0000313" key="9">
    <source>
        <dbReference type="EMBL" id="MEK8129959.1"/>
    </source>
</evidence>
<feature type="transmembrane region" description="Helical" evidence="7">
    <location>
        <begin position="30"/>
        <end position="50"/>
    </location>
</feature>
<proteinExistence type="inferred from homology"/>
<evidence type="ECO:0000256" key="7">
    <source>
        <dbReference type="RuleBase" id="RU363032"/>
    </source>
</evidence>
<gene>
    <name evidence="9" type="ORF">WMW72_18815</name>
</gene>
<evidence type="ECO:0000256" key="2">
    <source>
        <dbReference type="ARBA" id="ARBA00022448"/>
    </source>
</evidence>
<evidence type="ECO:0000256" key="4">
    <source>
        <dbReference type="ARBA" id="ARBA00022692"/>
    </source>
</evidence>
<dbReference type="InterPro" id="IPR035906">
    <property type="entry name" value="MetI-like_sf"/>
</dbReference>